<evidence type="ECO:0000313" key="3">
    <source>
        <dbReference type="RefSeq" id="XP_040484072.1"/>
    </source>
</evidence>
<organism evidence="2 3">
    <name type="scientific">Ursus maritimus</name>
    <name type="common">Polar bear</name>
    <name type="synonym">Thalarctos maritimus</name>
    <dbReference type="NCBI Taxonomy" id="29073"/>
    <lineage>
        <taxon>Eukaryota</taxon>
        <taxon>Metazoa</taxon>
        <taxon>Chordata</taxon>
        <taxon>Craniata</taxon>
        <taxon>Vertebrata</taxon>
        <taxon>Euteleostomi</taxon>
        <taxon>Mammalia</taxon>
        <taxon>Eutheria</taxon>
        <taxon>Laurasiatheria</taxon>
        <taxon>Carnivora</taxon>
        <taxon>Caniformia</taxon>
        <taxon>Ursidae</taxon>
        <taxon>Ursus</taxon>
    </lineage>
</organism>
<dbReference type="AlphaFoldDB" id="A0A8M1FPS3"/>
<accession>A0A8M1FPS3</accession>
<feature type="compositionally biased region" description="Low complexity" evidence="1">
    <location>
        <begin position="33"/>
        <end position="52"/>
    </location>
</feature>
<evidence type="ECO:0000313" key="2">
    <source>
        <dbReference type="Proteomes" id="UP000261680"/>
    </source>
</evidence>
<dbReference type="GeneID" id="121102385"/>
<reference evidence="3" key="1">
    <citation type="submission" date="2025-08" db="UniProtKB">
        <authorList>
            <consortium name="RefSeq"/>
        </authorList>
    </citation>
    <scope>IDENTIFICATION</scope>
    <source>
        <tissue evidence="3">Whole blood</tissue>
    </source>
</reference>
<dbReference type="KEGG" id="umr:121102385"/>
<feature type="region of interest" description="Disordered" evidence="1">
    <location>
        <begin position="1"/>
        <end position="94"/>
    </location>
</feature>
<dbReference type="Proteomes" id="UP000261680">
    <property type="component" value="Unplaced"/>
</dbReference>
<proteinExistence type="predicted"/>
<dbReference type="RefSeq" id="XP_040484072.1">
    <property type="nucleotide sequence ID" value="XM_040628138.1"/>
</dbReference>
<protein>
    <submittedName>
        <fullName evidence="3">Deoxyribonuclease TATDN2</fullName>
    </submittedName>
</protein>
<gene>
    <name evidence="3" type="primary">LOC121102385</name>
</gene>
<evidence type="ECO:0000256" key="1">
    <source>
        <dbReference type="SAM" id="MobiDB-lite"/>
    </source>
</evidence>
<feature type="compositionally biased region" description="Low complexity" evidence="1">
    <location>
        <begin position="72"/>
        <end position="87"/>
    </location>
</feature>
<sequence>MASERRKVKYHWSSTSEGCPRKRSCLREPSDVAPSSRPAPSSASRSGGTSSPKRLKVQKEDDVACTPRLPWGSSCGRNSSSSSHSSGPGVGGAAAKGCLIRSTRGFLSSGGSPLRPVNPSPEEMASLEEEACSLKVGGCDAWNW</sequence>
<name>A0A8M1FPS3_URSMA</name>
<feature type="compositionally biased region" description="Basic residues" evidence="1">
    <location>
        <begin position="1"/>
        <end position="10"/>
    </location>
</feature>
<keyword evidence="2" id="KW-1185">Reference proteome</keyword>
<dbReference type="OrthoDB" id="413993at2759"/>